<sequence>MQPFAQLSPKRMAWRVASVAVGTFVVIVAMLAGMRAWSLSQGFAFQAIPGALPSATPGPPGGPGPQNILLLGVDAGPADATATPDPAAHLDGLSSVLLVHLPAERDGVEVSSIPASVPLRDDTTIGEALRSGGVTNAVEEAEGLLDTHIDHVAVIDDNAYAAVAEAFEGVTVTADSPFRTRDGGQVAAGTQRLDAAGVLAYLRPDPAQPGAEELAMRNQQELIESMLGEAVSGDTLTNLRLLADLSAEVNPYIAVDETLTPEYLAGLGLKLDDIRSDVVFDTFRG</sequence>
<dbReference type="Gene3D" id="3.40.630.190">
    <property type="entry name" value="LCP protein"/>
    <property type="match status" value="1"/>
</dbReference>
<dbReference type="InterPro" id="IPR050922">
    <property type="entry name" value="LytR/CpsA/Psr_CW_biosynth"/>
</dbReference>
<dbReference type="Pfam" id="PF03816">
    <property type="entry name" value="LytR_cpsA_psr"/>
    <property type="match status" value="1"/>
</dbReference>
<dbReference type="EMBL" id="RDSR01000009">
    <property type="protein sequence ID" value="RNE62606.1"/>
    <property type="molecule type" value="Genomic_DNA"/>
</dbReference>
<keyword evidence="5" id="KW-1185">Reference proteome</keyword>
<proteinExistence type="inferred from homology"/>
<comment type="caution">
    <text evidence="4">The sequence shown here is derived from an EMBL/GenBank/DDBJ whole genome shotgun (WGS) entry which is preliminary data.</text>
</comment>
<feature type="domain" description="Cell envelope-related transcriptional attenuator" evidence="3">
    <location>
        <begin position="95"/>
        <end position="230"/>
    </location>
</feature>
<gene>
    <name evidence="4" type="ORF">EEJ31_07180</name>
</gene>
<protein>
    <submittedName>
        <fullName evidence="4">LytR family transcriptional regulator</fullName>
    </submittedName>
</protein>
<keyword evidence="2" id="KW-0812">Transmembrane</keyword>
<dbReference type="InterPro" id="IPR004474">
    <property type="entry name" value="LytR_CpsA_psr"/>
</dbReference>
<evidence type="ECO:0000256" key="1">
    <source>
        <dbReference type="ARBA" id="ARBA00006068"/>
    </source>
</evidence>
<evidence type="ECO:0000259" key="3">
    <source>
        <dbReference type="Pfam" id="PF03816"/>
    </source>
</evidence>
<keyword evidence="2" id="KW-1133">Transmembrane helix</keyword>
<dbReference type="AlphaFoldDB" id="A0A3M8LAY5"/>
<dbReference type="PANTHER" id="PTHR33392">
    <property type="entry name" value="POLYISOPRENYL-TEICHOIC ACID--PEPTIDOGLYCAN TEICHOIC ACID TRANSFERASE TAGU"/>
    <property type="match status" value="1"/>
</dbReference>
<organism evidence="4 5">
    <name type="scientific">Cryobacterium tepidiphilum</name>
    <dbReference type="NCBI Taxonomy" id="2486026"/>
    <lineage>
        <taxon>Bacteria</taxon>
        <taxon>Bacillati</taxon>
        <taxon>Actinomycetota</taxon>
        <taxon>Actinomycetes</taxon>
        <taxon>Micrococcales</taxon>
        <taxon>Microbacteriaceae</taxon>
        <taxon>Cryobacterium</taxon>
    </lineage>
</organism>
<comment type="similarity">
    <text evidence="1">Belongs to the LytR/CpsA/Psr (LCP) family.</text>
</comment>
<dbReference type="Proteomes" id="UP000279859">
    <property type="component" value="Unassembled WGS sequence"/>
</dbReference>
<evidence type="ECO:0000313" key="4">
    <source>
        <dbReference type="EMBL" id="RNE62606.1"/>
    </source>
</evidence>
<evidence type="ECO:0000313" key="5">
    <source>
        <dbReference type="Proteomes" id="UP000279859"/>
    </source>
</evidence>
<accession>A0A3M8LAY5</accession>
<dbReference type="PANTHER" id="PTHR33392:SF6">
    <property type="entry name" value="POLYISOPRENYL-TEICHOIC ACID--PEPTIDOGLYCAN TEICHOIC ACID TRANSFERASE TAGU"/>
    <property type="match status" value="1"/>
</dbReference>
<reference evidence="4 5" key="1">
    <citation type="submission" date="2018-11" db="EMBL/GenBank/DDBJ databases">
        <title>Cryobacterium sp. nov., isolated from rhizosphere soil of lettuce.</title>
        <authorList>
            <person name="Wang Y."/>
        </authorList>
    </citation>
    <scope>NUCLEOTIDE SEQUENCE [LARGE SCALE GENOMIC DNA]</scope>
    <source>
        <strain evidence="4 5">NEAU-85</strain>
    </source>
</reference>
<feature type="transmembrane region" description="Helical" evidence="2">
    <location>
        <begin position="12"/>
        <end position="32"/>
    </location>
</feature>
<name>A0A3M8LAY5_9MICO</name>
<keyword evidence="2" id="KW-0472">Membrane</keyword>
<evidence type="ECO:0000256" key="2">
    <source>
        <dbReference type="SAM" id="Phobius"/>
    </source>
</evidence>